<proteinExistence type="predicted"/>
<dbReference type="Proteomes" id="UP000011996">
    <property type="component" value="Unassembled WGS sequence"/>
</dbReference>
<gene>
    <name evidence="1" type="ORF">RESH_00776</name>
</gene>
<comment type="caution">
    <text evidence="1">The sequence shown here is derived from an EMBL/GenBank/DDBJ whole genome shotgun (WGS) entry which is preliminary data.</text>
</comment>
<dbReference type="AlphaFoldDB" id="M5SQS3"/>
<protein>
    <submittedName>
        <fullName evidence="1">Uncharacterized protein</fullName>
    </submittedName>
</protein>
<reference evidence="1 2" key="1">
    <citation type="journal article" date="2013" name="Mar. Genomics">
        <title>Expression of sulfatases in Rhodopirellula baltica and the diversity of sulfatases in the genus Rhodopirellula.</title>
        <authorList>
            <person name="Wegner C.E."/>
            <person name="Richter-Heitmann T."/>
            <person name="Klindworth A."/>
            <person name="Klockow C."/>
            <person name="Richter M."/>
            <person name="Achstetter T."/>
            <person name="Glockner F.O."/>
            <person name="Harder J."/>
        </authorList>
    </citation>
    <scope>NUCLEOTIDE SEQUENCE [LARGE SCALE GENOMIC DNA]</scope>
    <source>
        <strain evidence="1 2">SH398</strain>
    </source>
</reference>
<accession>M5SQS3</accession>
<organism evidence="1 2">
    <name type="scientific">Rhodopirellula europaea SH398</name>
    <dbReference type="NCBI Taxonomy" id="1263868"/>
    <lineage>
        <taxon>Bacteria</taxon>
        <taxon>Pseudomonadati</taxon>
        <taxon>Planctomycetota</taxon>
        <taxon>Planctomycetia</taxon>
        <taxon>Pirellulales</taxon>
        <taxon>Pirellulaceae</taxon>
        <taxon>Rhodopirellula</taxon>
    </lineage>
</organism>
<evidence type="ECO:0000313" key="2">
    <source>
        <dbReference type="Proteomes" id="UP000011996"/>
    </source>
</evidence>
<dbReference type="EMBL" id="ANOF01000026">
    <property type="protein sequence ID" value="EMI28614.1"/>
    <property type="molecule type" value="Genomic_DNA"/>
</dbReference>
<name>M5SQS3_9BACT</name>
<evidence type="ECO:0000313" key="1">
    <source>
        <dbReference type="EMBL" id="EMI28614.1"/>
    </source>
</evidence>
<sequence length="54" mass="5316">MKSLANQLVVAKLLTVAVDRLANQLAVAKSLPANLPAATADVTAVAAASAKAAC</sequence>